<comment type="caution">
    <text evidence="1">The sequence shown here is derived from an EMBL/GenBank/DDBJ whole genome shotgun (WGS) entry which is preliminary data.</text>
</comment>
<gene>
    <name evidence="1" type="ORF">RDB_LOCUS105721</name>
</gene>
<evidence type="ECO:0000313" key="1">
    <source>
        <dbReference type="EMBL" id="CAE6495348.1"/>
    </source>
</evidence>
<reference evidence="1" key="1">
    <citation type="submission" date="2021-01" db="EMBL/GenBank/DDBJ databases">
        <authorList>
            <person name="Kaushik A."/>
        </authorList>
    </citation>
    <scope>NUCLEOTIDE SEQUENCE</scope>
    <source>
        <strain evidence="1">AG6-10EEA</strain>
    </source>
</reference>
<sequence length="93" mass="10354">MSSYPADGVCSPPELPPYLKNVHDLKPIRGAPGNAEVMRIHSVIQVVQKMIDIPGMGNRGLLARLSQHLFDVRSSIVANIYAWHFPRELLIPL</sequence>
<dbReference type="AlphaFoldDB" id="A0A8H3HAB0"/>
<dbReference type="EMBL" id="CAJMXA010003431">
    <property type="protein sequence ID" value="CAE6495348.1"/>
    <property type="molecule type" value="Genomic_DNA"/>
</dbReference>
<name>A0A8H3HAB0_9AGAM</name>
<organism evidence="1 2">
    <name type="scientific">Rhizoctonia solani</name>
    <dbReference type="NCBI Taxonomy" id="456999"/>
    <lineage>
        <taxon>Eukaryota</taxon>
        <taxon>Fungi</taxon>
        <taxon>Dikarya</taxon>
        <taxon>Basidiomycota</taxon>
        <taxon>Agaricomycotina</taxon>
        <taxon>Agaricomycetes</taxon>
        <taxon>Cantharellales</taxon>
        <taxon>Ceratobasidiaceae</taxon>
        <taxon>Rhizoctonia</taxon>
    </lineage>
</organism>
<dbReference type="Proteomes" id="UP000663853">
    <property type="component" value="Unassembled WGS sequence"/>
</dbReference>
<protein>
    <submittedName>
        <fullName evidence="1">Uncharacterized protein</fullName>
    </submittedName>
</protein>
<evidence type="ECO:0000313" key="2">
    <source>
        <dbReference type="Proteomes" id="UP000663853"/>
    </source>
</evidence>
<accession>A0A8H3HAB0</accession>
<proteinExistence type="predicted"/>